<reference evidence="2 3" key="1">
    <citation type="submission" date="2020-02" db="EMBL/GenBank/DDBJ databases">
        <title>Draft genome sequence of two Spirosoma agri KCTC 52727 and Spirosoma terrae KCTC 52035.</title>
        <authorList>
            <person name="Rojas J."/>
            <person name="Ambika Manirajan B."/>
            <person name="Suarez C."/>
            <person name="Ratering S."/>
            <person name="Schnell S."/>
        </authorList>
    </citation>
    <scope>NUCLEOTIDE SEQUENCE [LARGE SCALE GENOMIC DNA]</scope>
    <source>
        <strain evidence="2 3">KCTC 52035</strain>
    </source>
</reference>
<evidence type="ECO:0000256" key="1">
    <source>
        <dbReference type="SAM" id="MobiDB-lite"/>
    </source>
</evidence>
<evidence type="ECO:0000313" key="3">
    <source>
        <dbReference type="Proteomes" id="UP000474175"/>
    </source>
</evidence>
<accession>A0A6L9L7L7</accession>
<keyword evidence="3" id="KW-1185">Reference proteome</keyword>
<dbReference type="Proteomes" id="UP000474175">
    <property type="component" value="Unassembled WGS sequence"/>
</dbReference>
<sequence length="70" mass="7950">MGIFLIVVALIVAIGVISYFTNAWFGCQSSNFGPLPPHYRKLKGQFKANSNPAKKKPEDWNWPEDELLKK</sequence>
<name>A0A6L9L7L7_9BACT</name>
<gene>
    <name evidence="2" type="ORF">GK108_17170</name>
</gene>
<dbReference type="RefSeq" id="WP_163951131.1">
    <property type="nucleotide sequence ID" value="NZ_JAAFZH010000007.1"/>
</dbReference>
<feature type="region of interest" description="Disordered" evidence="1">
    <location>
        <begin position="48"/>
        <end position="70"/>
    </location>
</feature>
<dbReference type="EMBL" id="JAAFZH010000007">
    <property type="protein sequence ID" value="NDU96616.1"/>
    <property type="molecule type" value="Genomic_DNA"/>
</dbReference>
<evidence type="ECO:0000313" key="2">
    <source>
        <dbReference type="EMBL" id="NDU96616.1"/>
    </source>
</evidence>
<comment type="caution">
    <text evidence="2">The sequence shown here is derived from an EMBL/GenBank/DDBJ whole genome shotgun (WGS) entry which is preliminary data.</text>
</comment>
<feature type="compositionally biased region" description="Acidic residues" evidence="1">
    <location>
        <begin position="61"/>
        <end position="70"/>
    </location>
</feature>
<organism evidence="2 3">
    <name type="scientific">Spirosoma terrae</name>
    <dbReference type="NCBI Taxonomy" id="1968276"/>
    <lineage>
        <taxon>Bacteria</taxon>
        <taxon>Pseudomonadati</taxon>
        <taxon>Bacteroidota</taxon>
        <taxon>Cytophagia</taxon>
        <taxon>Cytophagales</taxon>
        <taxon>Cytophagaceae</taxon>
        <taxon>Spirosoma</taxon>
    </lineage>
</organism>
<dbReference type="AlphaFoldDB" id="A0A6L9L7L7"/>
<proteinExistence type="predicted"/>
<protein>
    <submittedName>
        <fullName evidence="2">Uncharacterized protein</fullName>
    </submittedName>
</protein>